<name>B1VAU0_PHYAS</name>
<keyword evidence="1" id="KW-1133">Transmembrane helix</keyword>
<gene>
    <name evidence="2" type="ordered locus">PA0729</name>
</gene>
<sequence>MLLYNTTTTKLKIPHYCVKKFNPCRFYGEFFFFLTYIYNGMFLIRLNPWVKLNTNSKKPSKAVLNWFVMSND</sequence>
<evidence type="ECO:0000256" key="1">
    <source>
        <dbReference type="SAM" id="Phobius"/>
    </source>
</evidence>
<reference evidence="2 3" key="1">
    <citation type="journal article" date="2008" name="J. Bacteriol.">
        <title>Comparative genome analysis of 'Candidatus Phytoplasma australiense' (subgroup tuf-Australia I; rp-A) and 'Ca. Phytoplasma asteris' strains OY-M and AY-WB.</title>
        <authorList>
            <person name="Tran-Nguyen L.T."/>
            <person name="Kube M."/>
            <person name="Schneider B."/>
            <person name="Reinhardt R."/>
            <person name="Gibb K.S."/>
        </authorList>
    </citation>
    <scope>NUCLEOTIDE SEQUENCE [LARGE SCALE GENOMIC DNA]</scope>
</reference>
<dbReference type="AlphaFoldDB" id="B1VAU0"/>
<evidence type="ECO:0000313" key="2">
    <source>
        <dbReference type="EMBL" id="CAM12063.1"/>
    </source>
</evidence>
<protein>
    <submittedName>
        <fullName evidence="2">Uncharacterized protein</fullName>
    </submittedName>
</protein>
<organism evidence="2 3">
    <name type="scientific">Phytoplasma australiense</name>
    <dbReference type="NCBI Taxonomy" id="59748"/>
    <lineage>
        <taxon>Bacteria</taxon>
        <taxon>Bacillati</taxon>
        <taxon>Mycoplasmatota</taxon>
        <taxon>Mollicutes</taxon>
        <taxon>Acholeplasmatales</taxon>
        <taxon>Acholeplasmataceae</taxon>
        <taxon>Candidatus Phytoplasma</taxon>
        <taxon>16SrXII (Stolbur group)</taxon>
    </lineage>
</organism>
<evidence type="ECO:0000313" key="3">
    <source>
        <dbReference type="Proteomes" id="UP000008323"/>
    </source>
</evidence>
<dbReference type="Proteomes" id="UP000008323">
    <property type="component" value="Chromosome"/>
</dbReference>
<keyword evidence="1" id="KW-0472">Membrane</keyword>
<accession>B1VAU0</accession>
<dbReference type="KEGG" id="pal:PA0729"/>
<dbReference type="EMBL" id="AM422018">
    <property type="protein sequence ID" value="CAM12063.1"/>
    <property type="molecule type" value="Genomic_DNA"/>
</dbReference>
<proteinExistence type="predicted"/>
<keyword evidence="1" id="KW-0812">Transmembrane</keyword>
<feature type="transmembrane region" description="Helical" evidence="1">
    <location>
        <begin position="30"/>
        <end position="50"/>
    </location>
</feature>